<dbReference type="InterPro" id="IPR029058">
    <property type="entry name" value="AB_hydrolase_fold"/>
</dbReference>
<keyword evidence="4" id="KW-1185">Reference proteome</keyword>
<dbReference type="InterPro" id="IPR050300">
    <property type="entry name" value="GDXG_lipolytic_enzyme"/>
</dbReference>
<dbReference type="SUPFAM" id="SSF53474">
    <property type="entry name" value="alpha/beta-Hydrolases"/>
    <property type="match status" value="1"/>
</dbReference>
<dbReference type="GO" id="GO:0016787">
    <property type="term" value="F:hydrolase activity"/>
    <property type="evidence" value="ECO:0007669"/>
    <property type="project" value="UniProtKB-KW"/>
</dbReference>
<protein>
    <submittedName>
        <fullName evidence="3">Acetyl esterase/lipase</fullName>
    </submittedName>
</protein>
<dbReference type="InterPro" id="IPR013094">
    <property type="entry name" value="AB_hydrolase_3"/>
</dbReference>
<dbReference type="AlphaFoldDB" id="A0A3N2D0S2"/>
<evidence type="ECO:0000256" key="1">
    <source>
        <dbReference type="ARBA" id="ARBA00022801"/>
    </source>
</evidence>
<reference evidence="3 4" key="1">
    <citation type="submission" date="2018-11" db="EMBL/GenBank/DDBJ databases">
        <title>Sequencing the genomes of 1000 actinobacteria strains.</title>
        <authorList>
            <person name="Klenk H.-P."/>
        </authorList>
    </citation>
    <scope>NUCLEOTIDE SEQUENCE [LARGE SCALE GENOMIC DNA]</scope>
    <source>
        <strain evidence="3 4">DSM 13521</strain>
    </source>
</reference>
<keyword evidence="1" id="KW-0378">Hydrolase</keyword>
<feature type="domain" description="Alpha/beta hydrolase fold-3" evidence="2">
    <location>
        <begin position="96"/>
        <end position="297"/>
    </location>
</feature>
<dbReference type="OrthoDB" id="9803828at2"/>
<gene>
    <name evidence="3" type="ORF">EDD28_2791</name>
</gene>
<sequence length="334" mass="36465">MPHDLSPADLDRIRTWTPIDEDLVGVADDVARLCREVRLATGAADLARSHHWADVEGVDAHLDLPYLDDDSVFHRLDLFLPHDAVLRGGTTLPVYVDIHGGGFTYGSKELNRSFCQHLAAKGFAVFSLNYRLLPTVTFLEQLEDVAAAFRWIAGHLADYPVSREAVFVTGDSAGGALGFYATALACNPDAARAAGIPDWGLRPRGAALVSGLYDLAPLLDGSADGPATFLTALAPVFWDEHFRSLEPRFRDYAAMVAELDLPPIYLCTSSDDFLEADSLLLGAALARAGKRFEIQDWAPAPGVTLGHVFPVCVSWLEESDAVLNRIREFSYRLL</sequence>
<dbReference type="EMBL" id="RKHQ01000002">
    <property type="protein sequence ID" value="ROR93379.1"/>
    <property type="molecule type" value="Genomic_DNA"/>
</dbReference>
<comment type="caution">
    <text evidence="3">The sequence shown here is derived from an EMBL/GenBank/DDBJ whole genome shotgun (WGS) entry which is preliminary data.</text>
</comment>
<dbReference type="Pfam" id="PF07859">
    <property type="entry name" value="Abhydrolase_3"/>
    <property type="match status" value="1"/>
</dbReference>
<dbReference type="RefSeq" id="WP_123740352.1">
    <property type="nucleotide sequence ID" value="NZ_RKHQ01000002.1"/>
</dbReference>
<name>A0A3N2D0S2_9MICO</name>
<dbReference type="Proteomes" id="UP000275356">
    <property type="component" value="Unassembled WGS sequence"/>
</dbReference>
<dbReference type="Gene3D" id="3.40.50.1820">
    <property type="entry name" value="alpha/beta hydrolase"/>
    <property type="match status" value="1"/>
</dbReference>
<dbReference type="PANTHER" id="PTHR48081">
    <property type="entry name" value="AB HYDROLASE SUPERFAMILY PROTEIN C4A8.06C"/>
    <property type="match status" value="1"/>
</dbReference>
<proteinExistence type="predicted"/>
<evidence type="ECO:0000313" key="4">
    <source>
        <dbReference type="Proteomes" id="UP000275356"/>
    </source>
</evidence>
<evidence type="ECO:0000259" key="2">
    <source>
        <dbReference type="Pfam" id="PF07859"/>
    </source>
</evidence>
<organism evidence="3 4">
    <name type="scientific">Salana multivorans</name>
    <dbReference type="NCBI Taxonomy" id="120377"/>
    <lineage>
        <taxon>Bacteria</taxon>
        <taxon>Bacillati</taxon>
        <taxon>Actinomycetota</taxon>
        <taxon>Actinomycetes</taxon>
        <taxon>Micrococcales</taxon>
        <taxon>Beutenbergiaceae</taxon>
        <taxon>Salana</taxon>
    </lineage>
</organism>
<evidence type="ECO:0000313" key="3">
    <source>
        <dbReference type="EMBL" id="ROR93379.1"/>
    </source>
</evidence>
<accession>A0A3N2D0S2</accession>